<protein>
    <recommendedName>
        <fullName evidence="2">peptidylprolyl isomerase</fullName>
        <ecNumber evidence="2">5.2.1.8</ecNumber>
    </recommendedName>
</protein>
<dbReference type="EMBL" id="UINC01139692">
    <property type="protein sequence ID" value="SVD26402.1"/>
    <property type="molecule type" value="Genomic_DNA"/>
</dbReference>
<proteinExistence type="predicted"/>
<sequence length="113" mass="11910">VVVLSSGLQYQVLTEGAGPSPLISDEITAHYEGRLIDGTVFDSSIERGVPMTSQLNRLVPGFVEGLELMKVGSKFRLFIPGELGYGPSGAGAMIGPNTTLIFDVELLAINGQS</sequence>
<dbReference type="PROSITE" id="PS50059">
    <property type="entry name" value="FKBP_PPIASE"/>
    <property type="match status" value="1"/>
</dbReference>
<evidence type="ECO:0000259" key="5">
    <source>
        <dbReference type="PROSITE" id="PS50059"/>
    </source>
</evidence>
<evidence type="ECO:0000256" key="4">
    <source>
        <dbReference type="ARBA" id="ARBA00023235"/>
    </source>
</evidence>
<dbReference type="Pfam" id="PF00254">
    <property type="entry name" value="FKBP_C"/>
    <property type="match status" value="1"/>
</dbReference>
<dbReference type="InterPro" id="IPR046357">
    <property type="entry name" value="PPIase_dom_sf"/>
</dbReference>
<evidence type="ECO:0000256" key="2">
    <source>
        <dbReference type="ARBA" id="ARBA00013194"/>
    </source>
</evidence>
<dbReference type="AlphaFoldDB" id="A0A382TXG4"/>
<dbReference type="PANTHER" id="PTHR43811">
    <property type="entry name" value="FKBP-TYPE PEPTIDYL-PROLYL CIS-TRANS ISOMERASE FKPA"/>
    <property type="match status" value="1"/>
</dbReference>
<gene>
    <name evidence="6" type="ORF">METZ01_LOCUS379256</name>
</gene>
<comment type="catalytic activity">
    <reaction evidence="1">
        <text>[protein]-peptidylproline (omega=180) = [protein]-peptidylproline (omega=0)</text>
        <dbReference type="Rhea" id="RHEA:16237"/>
        <dbReference type="Rhea" id="RHEA-COMP:10747"/>
        <dbReference type="Rhea" id="RHEA-COMP:10748"/>
        <dbReference type="ChEBI" id="CHEBI:83833"/>
        <dbReference type="ChEBI" id="CHEBI:83834"/>
        <dbReference type="EC" id="5.2.1.8"/>
    </reaction>
</comment>
<accession>A0A382TXG4</accession>
<evidence type="ECO:0000313" key="6">
    <source>
        <dbReference type="EMBL" id="SVD26402.1"/>
    </source>
</evidence>
<keyword evidence="4" id="KW-0413">Isomerase</keyword>
<dbReference type="EC" id="5.2.1.8" evidence="2"/>
<name>A0A382TXG4_9ZZZZ</name>
<reference evidence="6" key="1">
    <citation type="submission" date="2018-05" db="EMBL/GenBank/DDBJ databases">
        <authorList>
            <person name="Lanie J.A."/>
            <person name="Ng W.-L."/>
            <person name="Kazmierczak K.M."/>
            <person name="Andrzejewski T.M."/>
            <person name="Davidsen T.M."/>
            <person name="Wayne K.J."/>
            <person name="Tettelin H."/>
            <person name="Glass J.I."/>
            <person name="Rusch D."/>
            <person name="Podicherti R."/>
            <person name="Tsui H.-C.T."/>
            <person name="Winkler M.E."/>
        </authorList>
    </citation>
    <scope>NUCLEOTIDE SEQUENCE</scope>
</reference>
<dbReference type="GO" id="GO:0003755">
    <property type="term" value="F:peptidyl-prolyl cis-trans isomerase activity"/>
    <property type="evidence" value="ECO:0007669"/>
    <property type="project" value="UniProtKB-KW"/>
</dbReference>
<evidence type="ECO:0000256" key="3">
    <source>
        <dbReference type="ARBA" id="ARBA00023110"/>
    </source>
</evidence>
<feature type="non-terminal residue" evidence="6">
    <location>
        <position position="1"/>
    </location>
</feature>
<dbReference type="SUPFAM" id="SSF54534">
    <property type="entry name" value="FKBP-like"/>
    <property type="match status" value="1"/>
</dbReference>
<keyword evidence="3" id="KW-0697">Rotamase</keyword>
<dbReference type="InterPro" id="IPR001179">
    <property type="entry name" value="PPIase_FKBP_dom"/>
</dbReference>
<dbReference type="Gene3D" id="3.10.50.40">
    <property type="match status" value="1"/>
</dbReference>
<organism evidence="6">
    <name type="scientific">marine metagenome</name>
    <dbReference type="NCBI Taxonomy" id="408172"/>
    <lineage>
        <taxon>unclassified sequences</taxon>
        <taxon>metagenomes</taxon>
        <taxon>ecological metagenomes</taxon>
    </lineage>
</organism>
<evidence type="ECO:0000256" key="1">
    <source>
        <dbReference type="ARBA" id="ARBA00000971"/>
    </source>
</evidence>
<feature type="domain" description="PPIase FKBP-type" evidence="5">
    <location>
        <begin position="24"/>
        <end position="110"/>
    </location>
</feature>
<dbReference type="PANTHER" id="PTHR43811:SF19">
    <property type="entry name" value="39 KDA FK506-BINDING NUCLEAR PROTEIN"/>
    <property type="match status" value="1"/>
</dbReference>